<dbReference type="EMBL" id="QXFT01000300">
    <property type="protein sequence ID" value="KAE9347952.1"/>
    <property type="molecule type" value="Genomic_DNA"/>
</dbReference>
<accession>A0A6A3J6K5</accession>
<dbReference type="OrthoDB" id="143015at2759"/>
<dbReference type="Proteomes" id="UP000435112">
    <property type="component" value="Unassembled WGS sequence"/>
</dbReference>
<proteinExistence type="predicted"/>
<keyword evidence="1" id="KW-0732">Signal</keyword>
<evidence type="ECO:0000313" key="2">
    <source>
        <dbReference type="EMBL" id="KAE8987516.1"/>
    </source>
</evidence>
<evidence type="ECO:0000313" key="7">
    <source>
        <dbReference type="Proteomes" id="UP000435112"/>
    </source>
</evidence>
<evidence type="ECO:0000313" key="5">
    <source>
        <dbReference type="Proteomes" id="UP000429607"/>
    </source>
</evidence>
<dbReference type="EMBL" id="QXFU01002309">
    <property type="protein sequence ID" value="KAE8987516.1"/>
    <property type="molecule type" value="Genomic_DNA"/>
</dbReference>
<dbReference type="Proteomes" id="UP000429607">
    <property type="component" value="Unassembled WGS sequence"/>
</dbReference>
<evidence type="ECO:0000313" key="6">
    <source>
        <dbReference type="Proteomes" id="UP000434957"/>
    </source>
</evidence>
<protein>
    <recommendedName>
        <fullName evidence="8">Secreted protein</fullName>
    </recommendedName>
</protein>
<sequence>MNWWRLAAAIYTAVLTAVVAHAAVCYCNSSRASVVNCNTHSAAILHFLCHLTIAIKFATSKRASCCGCTALSTRLGPDLKAHGLRVAGACL</sequence>
<dbReference type="EMBL" id="QXFV01002261">
    <property type="protein sequence ID" value="KAE8990350.1"/>
    <property type="molecule type" value="Genomic_DNA"/>
</dbReference>
<keyword evidence="6" id="KW-1185">Reference proteome</keyword>
<reference evidence="5 7" key="1">
    <citation type="submission" date="2018-09" db="EMBL/GenBank/DDBJ databases">
        <title>Genomic investigation of the strawberry pathogen Phytophthora fragariae indicates pathogenicity is determined by transcriptional variation in three key races.</title>
        <authorList>
            <person name="Adams T.M."/>
            <person name="Armitage A.D."/>
            <person name="Sobczyk M.K."/>
            <person name="Bates H.J."/>
            <person name="Dunwell J.M."/>
            <person name="Nellist C.F."/>
            <person name="Harrison R.J."/>
        </authorList>
    </citation>
    <scope>NUCLEOTIDE SEQUENCE [LARGE SCALE GENOMIC DNA]</scope>
    <source>
        <strain evidence="3 5">SCRP249</strain>
        <strain evidence="2 7">SCRP324</strain>
        <strain evidence="4 6">SCRP333</strain>
    </source>
</reference>
<evidence type="ECO:0000313" key="4">
    <source>
        <dbReference type="EMBL" id="KAE9347952.1"/>
    </source>
</evidence>
<evidence type="ECO:0008006" key="8">
    <source>
        <dbReference type="Google" id="ProtNLM"/>
    </source>
</evidence>
<feature type="chain" id="PRO_5036164518" description="Secreted protein" evidence="1">
    <location>
        <begin position="23"/>
        <end position="91"/>
    </location>
</feature>
<evidence type="ECO:0000256" key="1">
    <source>
        <dbReference type="SAM" id="SignalP"/>
    </source>
</evidence>
<dbReference type="AlphaFoldDB" id="A0A6A3J6K5"/>
<comment type="caution">
    <text evidence="3">The sequence shown here is derived from an EMBL/GenBank/DDBJ whole genome shotgun (WGS) entry which is preliminary data.</text>
</comment>
<dbReference type="Proteomes" id="UP000434957">
    <property type="component" value="Unassembled WGS sequence"/>
</dbReference>
<gene>
    <name evidence="3" type="ORF">PR001_g21515</name>
    <name evidence="2" type="ORF">PR002_g22027</name>
    <name evidence="4" type="ORF">PR003_g6647</name>
</gene>
<organism evidence="3 5">
    <name type="scientific">Phytophthora rubi</name>
    <dbReference type="NCBI Taxonomy" id="129364"/>
    <lineage>
        <taxon>Eukaryota</taxon>
        <taxon>Sar</taxon>
        <taxon>Stramenopiles</taxon>
        <taxon>Oomycota</taxon>
        <taxon>Peronosporomycetes</taxon>
        <taxon>Peronosporales</taxon>
        <taxon>Peronosporaceae</taxon>
        <taxon>Phytophthora</taxon>
    </lineage>
</organism>
<name>A0A6A3J6K5_9STRA</name>
<feature type="signal peptide" evidence="1">
    <location>
        <begin position="1"/>
        <end position="22"/>
    </location>
</feature>
<evidence type="ECO:0000313" key="3">
    <source>
        <dbReference type="EMBL" id="KAE8990350.1"/>
    </source>
</evidence>